<protein>
    <submittedName>
        <fullName evidence="3">Ribonuclease II</fullName>
    </submittedName>
</protein>
<dbReference type="EMBL" id="AP018558">
    <property type="protein sequence ID" value="BBD78057.1"/>
    <property type="molecule type" value="Genomic_DNA"/>
</dbReference>
<keyword evidence="1" id="KW-0540">Nuclease</keyword>
<accession>A0A2Z6DZV3</accession>
<dbReference type="InterPro" id="IPR050180">
    <property type="entry name" value="RNR_Ribonuclease"/>
</dbReference>
<dbReference type="Proteomes" id="UP000262004">
    <property type="component" value="Chromosome"/>
</dbReference>
<dbReference type="InterPro" id="IPR022966">
    <property type="entry name" value="RNase_II/R_CS"/>
</dbReference>
<proteinExistence type="predicted"/>
<dbReference type="OrthoDB" id="5288992at2"/>
<organism evidence="3 4">
    <name type="scientific">Hydrogenophilus thermoluteolus</name>
    <name type="common">Pseudomonas hydrogenothermophila</name>
    <dbReference type="NCBI Taxonomy" id="297"/>
    <lineage>
        <taxon>Bacteria</taxon>
        <taxon>Pseudomonadati</taxon>
        <taxon>Pseudomonadota</taxon>
        <taxon>Hydrogenophilia</taxon>
        <taxon>Hydrogenophilales</taxon>
        <taxon>Hydrogenophilaceae</taxon>
        <taxon>Hydrogenophilus</taxon>
    </lineage>
</organism>
<dbReference type="GO" id="GO:0003723">
    <property type="term" value="F:RNA binding"/>
    <property type="evidence" value="ECO:0007669"/>
    <property type="project" value="InterPro"/>
</dbReference>
<dbReference type="GO" id="GO:0005829">
    <property type="term" value="C:cytosol"/>
    <property type="evidence" value="ECO:0007669"/>
    <property type="project" value="TreeGrafter"/>
</dbReference>
<dbReference type="SUPFAM" id="SSF50249">
    <property type="entry name" value="Nucleic acid-binding proteins"/>
    <property type="match status" value="1"/>
</dbReference>
<dbReference type="GO" id="GO:0006402">
    <property type="term" value="P:mRNA catabolic process"/>
    <property type="evidence" value="ECO:0007669"/>
    <property type="project" value="TreeGrafter"/>
</dbReference>
<evidence type="ECO:0000256" key="1">
    <source>
        <dbReference type="ARBA" id="ARBA00022839"/>
    </source>
</evidence>
<dbReference type="Pfam" id="PF00773">
    <property type="entry name" value="RNB"/>
    <property type="match status" value="2"/>
</dbReference>
<feature type="domain" description="RNB" evidence="2">
    <location>
        <begin position="237"/>
        <end position="518"/>
    </location>
</feature>
<gene>
    <name evidence="3" type="ORF">HPTL_1799</name>
</gene>
<keyword evidence="1" id="KW-0269">Exonuclease</keyword>
<dbReference type="Pfam" id="PF25255">
    <property type="entry name" value="WHD_RNase_II"/>
    <property type="match status" value="1"/>
</dbReference>
<sequence>MYLLFEEAGAFKTGIERTATDASIQVELPSGRRVKVKTANVLLRFREPNPAQLLTEAEALAETLDIDFLWEVSPEETISFETLAEAYFGKQASAVERAAMLLKLHSAPIYFHRKGKGLFRKAPPEILQAALAGLEKKRKRQAQIDAWRTELLAGKIPPEWAPLLDQLLYAPDRNQIETQALEAAATERNTTPTRLLIDLGAVASTHDYHFGRFARELLPEEAAPPHWDEALATAWSSLPQADAPAFSIDDHTTTEIDDAFSVRRRADGGWRVGVHIAAPALSIADGTELDRWARERLSTIYMPGHKITMLPPSAIAPHTLAENQWVPALSLYFDLAPSLALERTETQLERVFIAANLRLNALEPHFNEQTLSDGLPEPFPWRDELKLLWDVATVFEAGRGKSSVQNGIVDFLFYVDWAITTEDGPGFVTLVPRPRGAPLDKLVSEWAIATNVRWGEWLRAHDVAGIYRGQPPGEKVRMSIHAEPHEGLGAPCYLWATSPLRRYVDLANQRQLLATLGHGEPLPADRLAELIPAFETRYAQYQEWQRHMERYWALRWLRQERVETTTALVQRENWVRLESAPLAVKVPSLPLLASGTRVRIAIETVDLVDLDLKVRYVATV</sequence>
<dbReference type="GO" id="GO:0004527">
    <property type="term" value="F:exonuclease activity"/>
    <property type="evidence" value="ECO:0007669"/>
    <property type="project" value="UniProtKB-KW"/>
</dbReference>
<dbReference type="AlphaFoldDB" id="A0A2Z6DZV3"/>
<dbReference type="PROSITE" id="PS01175">
    <property type="entry name" value="RIBONUCLEASE_II"/>
    <property type="match status" value="1"/>
</dbReference>
<keyword evidence="1" id="KW-0378">Hydrolase</keyword>
<dbReference type="InterPro" id="IPR057324">
    <property type="entry name" value="WH_RNase_II"/>
</dbReference>
<dbReference type="PANTHER" id="PTHR23355:SF9">
    <property type="entry name" value="DIS3-LIKE EXONUCLEASE 2"/>
    <property type="match status" value="1"/>
</dbReference>
<dbReference type="InterPro" id="IPR012340">
    <property type="entry name" value="NA-bd_OB-fold"/>
</dbReference>
<dbReference type="SMART" id="SM00955">
    <property type="entry name" value="RNB"/>
    <property type="match status" value="1"/>
</dbReference>
<keyword evidence="4" id="KW-1185">Reference proteome</keyword>
<evidence type="ECO:0000313" key="3">
    <source>
        <dbReference type="EMBL" id="BBD78057.1"/>
    </source>
</evidence>
<dbReference type="GO" id="GO:0004540">
    <property type="term" value="F:RNA nuclease activity"/>
    <property type="evidence" value="ECO:0007669"/>
    <property type="project" value="InterPro"/>
</dbReference>
<dbReference type="KEGG" id="htl:HPTL_1799"/>
<reference evidence="3 4" key="1">
    <citation type="submission" date="2018-04" db="EMBL/GenBank/DDBJ databases">
        <title>Complete genome sequence of Hydrogenophilus thermoluteolus TH-1.</title>
        <authorList>
            <person name="Arai H."/>
        </authorList>
    </citation>
    <scope>NUCLEOTIDE SEQUENCE [LARGE SCALE GENOMIC DNA]</scope>
    <source>
        <strain evidence="3 4">TH-1</strain>
    </source>
</reference>
<dbReference type="InterPro" id="IPR001900">
    <property type="entry name" value="RNase_II/R"/>
</dbReference>
<evidence type="ECO:0000259" key="2">
    <source>
        <dbReference type="SMART" id="SM00955"/>
    </source>
</evidence>
<name>A0A2Z6DZV3_HYDTE</name>
<dbReference type="PANTHER" id="PTHR23355">
    <property type="entry name" value="RIBONUCLEASE"/>
    <property type="match status" value="1"/>
</dbReference>
<evidence type="ECO:0000313" key="4">
    <source>
        <dbReference type="Proteomes" id="UP000262004"/>
    </source>
</evidence>
<dbReference type="RefSeq" id="WP_119335726.1">
    <property type="nucleotide sequence ID" value="NZ_AP018558.1"/>
</dbReference>